<organism evidence="1 2">
    <name type="scientific">Ambispora leptoticha</name>
    <dbReference type="NCBI Taxonomy" id="144679"/>
    <lineage>
        <taxon>Eukaryota</taxon>
        <taxon>Fungi</taxon>
        <taxon>Fungi incertae sedis</taxon>
        <taxon>Mucoromycota</taxon>
        <taxon>Glomeromycotina</taxon>
        <taxon>Glomeromycetes</taxon>
        <taxon>Archaeosporales</taxon>
        <taxon>Ambisporaceae</taxon>
        <taxon>Ambispora</taxon>
    </lineage>
</organism>
<sequence length="122" mass="14350">MTELLGHNNNLISNTITSPNDLLQNYHTQIAVAHQYLHQSKRMGNRKAVLWYAYYLGEILENMPPEERPSCSKQLSRYYNTAAVRTYYIFRKWGTAQINQTTKLTLSMVYELKVRDYQTIVN</sequence>
<reference evidence="1" key="1">
    <citation type="submission" date="2021-06" db="EMBL/GenBank/DDBJ databases">
        <authorList>
            <person name="Kallberg Y."/>
            <person name="Tangrot J."/>
            <person name="Rosling A."/>
        </authorList>
    </citation>
    <scope>NUCLEOTIDE SEQUENCE</scope>
    <source>
        <strain evidence="1">FL130A</strain>
    </source>
</reference>
<comment type="caution">
    <text evidence="1">The sequence shown here is derived from an EMBL/GenBank/DDBJ whole genome shotgun (WGS) entry which is preliminary data.</text>
</comment>
<keyword evidence="2" id="KW-1185">Reference proteome</keyword>
<accession>A0A9N9GHX5</accession>
<evidence type="ECO:0000313" key="1">
    <source>
        <dbReference type="EMBL" id="CAG8603234.1"/>
    </source>
</evidence>
<gene>
    <name evidence="1" type="ORF">ALEPTO_LOCUS8237</name>
</gene>
<dbReference type="Proteomes" id="UP000789508">
    <property type="component" value="Unassembled WGS sequence"/>
</dbReference>
<dbReference type="EMBL" id="CAJVPS010004400">
    <property type="protein sequence ID" value="CAG8603234.1"/>
    <property type="molecule type" value="Genomic_DNA"/>
</dbReference>
<dbReference type="AlphaFoldDB" id="A0A9N9GHX5"/>
<dbReference type="OrthoDB" id="2337396at2759"/>
<proteinExistence type="predicted"/>
<name>A0A9N9GHX5_9GLOM</name>
<evidence type="ECO:0000313" key="2">
    <source>
        <dbReference type="Proteomes" id="UP000789508"/>
    </source>
</evidence>
<protein>
    <submittedName>
        <fullName evidence="1">9104_t:CDS:1</fullName>
    </submittedName>
</protein>